<dbReference type="InterPro" id="IPR036412">
    <property type="entry name" value="HAD-like_sf"/>
</dbReference>
<accession>A0A546X3E5</accession>
<gene>
    <name evidence="1" type="ORF">EXN68_25865</name>
</gene>
<organism evidence="1 2">
    <name type="scientific">Rhizobium rhizogenes</name>
    <name type="common">Agrobacterium rhizogenes</name>
    <dbReference type="NCBI Taxonomy" id="359"/>
    <lineage>
        <taxon>Bacteria</taxon>
        <taxon>Pseudomonadati</taxon>
        <taxon>Pseudomonadota</taxon>
        <taxon>Alphaproteobacteria</taxon>
        <taxon>Hyphomicrobiales</taxon>
        <taxon>Rhizobiaceae</taxon>
        <taxon>Rhizobium/Agrobacterium group</taxon>
        <taxon>Rhizobium</taxon>
    </lineage>
</organism>
<dbReference type="Proteomes" id="UP000315434">
    <property type="component" value="Unassembled WGS sequence"/>
</dbReference>
<dbReference type="OrthoDB" id="8371076at2"/>
<reference evidence="1 2" key="1">
    <citation type="journal article" date="2019" name="Appl. Microbiol. Biotechnol.">
        <title>Differential efficiency of wild type rhizogenic strains for rol gene transformation of plants.</title>
        <authorList>
            <person name="Desmet S."/>
            <person name="De Keyser E."/>
            <person name="Van Vaerenbergh J."/>
            <person name="Baeyen S."/>
            <person name="Van Huylenbroeck J."/>
            <person name="Geelen D."/>
            <person name="Dhooghe E."/>
        </authorList>
    </citation>
    <scope>NUCLEOTIDE SEQUENCE [LARGE SCALE GENOMIC DNA]</scope>
    <source>
        <strain evidence="1 2">GBBC3284</strain>
    </source>
</reference>
<dbReference type="EMBL" id="SGNY01000013">
    <property type="protein sequence ID" value="TRA95288.1"/>
    <property type="molecule type" value="Genomic_DNA"/>
</dbReference>
<comment type="caution">
    <text evidence="1">The sequence shown here is derived from an EMBL/GenBank/DDBJ whole genome shotgun (WGS) entry which is preliminary data.</text>
</comment>
<evidence type="ECO:0000313" key="1">
    <source>
        <dbReference type="EMBL" id="TRA95288.1"/>
    </source>
</evidence>
<dbReference type="SUPFAM" id="SSF56784">
    <property type="entry name" value="HAD-like"/>
    <property type="match status" value="1"/>
</dbReference>
<protein>
    <submittedName>
        <fullName evidence="1">Uncharacterized protein</fullName>
    </submittedName>
</protein>
<sequence>MLGDISNDFVQMLQHLRRIGVRFGFISDARGMDVGTHGPAEFGALTGRLDKLLQIRNAMPDFWMTWGISPQGIRKIPQADEAQRGTDGLIPAMILHAVEWYGVDKKDAIFVTSTAVRLLAATSANISSIQYSGLPEDRTIRVWREMERQYFNRSPTVNAQQLNTEIQRILGLSRQSAKCNEQG</sequence>
<proteinExistence type="predicted"/>
<dbReference type="AlphaFoldDB" id="A0A546X3E5"/>
<evidence type="ECO:0000313" key="2">
    <source>
        <dbReference type="Proteomes" id="UP000315434"/>
    </source>
</evidence>
<name>A0A546X3E5_RHIRH</name>
<dbReference type="RefSeq" id="WP_142843467.1">
    <property type="nucleotide sequence ID" value="NZ_SGNY01000013.1"/>
</dbReference>